<organism evidence="1 2">
    <name type="scientific">Racocetra persica</name>
    <dbReference type="NCBI Taxonomy" id="160502"/>
    <lineage>
        <taxon>Eukaryota</taxon>
        <taxon>Fungi</taxon>
        <taxon>Fungi incertae sedis</taxon>
        <taxon>Mucoromycota</taxon>
        <taxon>Glomeromycotina</taxon>
        <taxon>Glomeromycetes</taxon>
        <taxon>Diversisporales</taxon>
        <taxon>Gigasporaceae</taxon>
        <taxon>Racocetra</taxon>
    </lineage>
</organism>
<evidence type="ECO:0000313" key="2">
    <source>
        <dbReference type="Proteomes" id="UP000789920"/>
    </source>
</evidence>
<feature type="non-terminal residue" evidence="1">
    <location>
        <position position="1"/>
    </location>
</feature>
<feature type="non-terminal residue" evidence="1">
    <location>
        <position position="41"/>
    </location>
</feature>
<dbReference type="EMBL" id="CAJVQC010093006">
    <property type="protein sequence ID" value="CAG8826925.1"/>
    <property type="molecule type" value="Genomic_DNA"/>
</dbReference>
<gene>
    <name evidence="1" type="ORF">RPERSI_LOCUS26848</name>
</gene>
<protein>
    <submittedName>
        <fullName evidence="1">29214_t:CDS:1</fullName>
    </submittedName>
</protein>
<name>A0ACA9S621_9GLOM</name>
<sequence length="41" mass="4912">SQNDIILQNKYYICRGYSYFARTCVLDPNKASDQQQYQRYG</sequence>
<dbReference type="Proteomes" id="UP000789920">
    <property type="component" value="Unassembled WGS sequence"/>
</dbReference>
<proteinExistence type="predicted"/>
<reference evidence="1" key="1">
    <citation type="submission" date="2021-06" db="EMBL/GenBank/DDBJ databases">
        <authorList>
            <person name="Kallberg Y."/>
            <person name="Tangrot J."/>
            <person name="Rosling A."/>
        </authorList>
    </citation>
    <scope>NUCLEOTIDE SEQUENCE</scope>
    <source>
        <strain evidence="1">MA461A</strain>
    </source>
</reference>
<keyword evidence="2" id="KW-1185">Reference proteome</keyword>
<comment type="caution">
    <text evidence="1">The sequence shown here is derived from an EMBL/GenBank/DDBJ whole genome shotgun (WGS) entry which is preliminary data.</text>
</comment>
<evidence type="ECO:0000313" key="1">
    <source>
        <dbReference type="EMBL" id="CAG8826925.1"/>
    </source>
</evidence>
<accession>A0ACA9S621</accession>